<evidence type="ECO:0000313" key="2">
    <source>
        <dbReference type="Proteomes" id="UP001055219"/>
    </source>
</evidence>
<gene>
    <name evidence="1" type="ORF">J7T54_005375</name>
</gene>
<dbReference type="Proteomes" id="UP001055219">
    <property type="component" value="Unassembled WGS sequence"/>
</dbReference>
<dbReference type="RefSeq" id="XP_051358445.1">
    <property type="nucleotide sequence ID" value="XM_051510679.1"/>
</dbReference>
<protein>
    <submittedName>
        <fullName evidence="1">Uncharacterized protein</fullName>
    </submittedName>
</protein>
<reference evidence="1" key="2">
    <citation type="submission" date="2022-07" db="EMBL/GenBank/DDBJ databases">
        <authorList>
            <person name="Goncalves M.F.M."/>
            <person name="Hilario S."/>
            <person name="Van De Peer Y."/>
            <person name="Esteves A.C."/>
            <person name="Alves A."/>
        </authorList>
    </citation>
    <scope>NUCLEOTIDE SEQUENCE</scope>
    <source>
        <strain evidence="1">MUM 19.33</strain>
    </source>
</reference>
<organism evidence="1 2">
    <name type="scientific">Emericellopsis cladophorae</name>
    <dbReference type="NCBI Taxonomy" id="2686198"/>
    <lineage>
        <taxon>Eukaryota</taxon>
        <taxon>Fungi</taxon>
        <taxon>Dikarya</taxon>
        <taxon>Ascomycota</taxon>
        <taxon>Pezizomycotina</taxon>
        <taxon>Sordariomycetes</taxon>
        <taxon>Hypocreomycetidae</taxon>
        <taxon>Hypocreales</taxon>
        <taxon>Bionectriaceae</taxon>
        <taxon>Emericellopsis</taxon>
    </lineage>
</organism>
<reference evidence="1" key="1">
    <citation type="journal article" date="2021" name="J Fungi (Basel)">
        <title>Genomic and Metabolomic Analyses of the Marine Fungus Emericellopsis cladophorae: Insights into Saltwater Adaptability Mechanisms and Its Biosynthetic Potential.</title>
        <authorList>
            <person name="Goncalves M.F.M."/>
            <person name="Hilario S."/>
            <person name="Van de Peer Y."/>
            <person name="Esteves A.C."/>
            <person name="Alves A."/>
        </authorList>
    </citation>
    <scope>NUCLEOTIDE SEQUENCE</scope>
    <source>
        <strain evidence="1">MUM 19.33</strain>
    </source>
</reference>
<dbReference type="AlphaFoldDB" id="A0A9Q0BB20"/>
<dbReference type="EMBL" id="JAGIXG020000167">
    <property type="protein sequence ID" value="KAI6777589.1"/>
    <property type="molecule type" value="Genomic_DNA"/>
</dbReference>
<name>A0A9Q0BB20_9HYPO</name>
<proteinExistence type="predicted"/>
<dbReference type="OrthoDB" id="5131365at2759"/>
<keyword evidence="2" id="KW-1185">Reference proteome</keyword>
<dbReference type="GeneID" id="75831859"/>
<evidence type="ECO:0000313" key="1">
    <source>
        <dbReference type="EMBL" id="KAI6777589.1"/>
    </source>
</evidence>
<comment type="caution">
    <text evidence="1">The sequence shown here is derived from an EMBL/GenBank/DDBJ whole genome shotgun (WGS) entry which is preliminary data.</text>
</comment>
<accession>A0A9Q0BB20</accession>
<sequence>MVEAYSPSQWLYSEDCEFGVSSPGHVIDEPSKTPCPPYTLKWTLCQKKTRLHKLTGNAVQNITSYPSIFWGDELESEITDVVAQKRLANTHEAEETQLVFSINARGEEAIPRRFSGSDVNWAEHEIANPPKKRKQVDDPHINITNVMPGMEATPVAKKIRIVGCRDIAIQRYRDWHCGKVDGLDWKEEFHAIAQLTLQARLSLDRLHAAQEEQVKYFLSHGISRGIAHQWVSMVEEWWAETSQM</sequence>